<protein>
    <submittedName>
        <fullName evidence="1">Uncharacterized protein</fullName>
    </submittedName>
</protein>
<evidence type="ECO:0000313" key="2">
    <source>
        <dbReference type="Proteomes" id="UP000247634"/>
    </source>
</evidence>
<organism evidence="1 2">
    <name type="scientific">Streptomyces actuosus</name>
    <dbReference type="NCBI Taxonomy" id="1885"/>
    <lineage>
        <taxon>Bacteria</taxon>
        <taxon>Bacillati</taxon>
        <taxon>Actinomycetota</taxon>
        <taxon>Actinomycetes</taxon>
        <taxon>Kitasatosporales</taxon>
        <taxon>Streptomycetaceae</taxon>
        <taxon>Streptomyces</taxon>
    </lineage>
</organism>
<evidence type="ECO:0000313" key="1">
    <source>
        <dbReference type="EMBL" id="AWT43847.1"/>
    </source>
</evidence>
<gene>
    <name evidence="1" type="ORF">DMT42_17015</name>
</gene>
<proteinExistence type="predicted"/>
<keyword evidence="2" id="KW-1185">Reference proteome</keyword>
<dbReference type="Proteomes" id="UP000247634">
    <property type="component" value="Chromosome"/>
</dbReference>
<sequence>MNSPYLPLVFLIIMVEAHTDWFATVIEECLKGLASTRIFLERKGIPERACGMQIGDDGLGRFISSQEARKGSHIVEILWKVIPVQSRTVDEKGAIHDDLTGVHQ</sequence>
<dbReference type="KEGG" id="sact:DMT42_17015"/>
<dbReference type="EMBL" id="CP029788">
    <property type="protein sequence ID" value="AWT43847.1"/>
    <property type="molecule type" value="Genomic_DNA"/>
</dbReference>
<dbReference type="AlphaFoldDB" id="A0A2U9P2U5"/>
<accession>A0A2U9P2U5</accession>
<reference evidence="1 2" key="1">
    <citation type="submission" date="2018-06" db="EMBL/GenBank/DDBJ databases">
        <title>The complete genome sequence of a nosiheptide producer Streptomyces actuosus ATCC 25421: deducing the ability of producing a new class III lantibiotics.</title>
        <authorList>
            <person name="Liu W."/>
            <person name="Sun F."/>
            <person name="Hu Y."/>
        </authorList>
    </citation>
    <scope>NUCLEOTIDE SEQUENCE [LARGE SCALE GENOMIC DNA]</scope>
    <source>
        <strain evidence="1 2">ATCC 25421</strain>
    </source>
</reference>
<name>A0A2U9P2U5_STRAS</name>